<name>A0A9D4ASB2_9SAUR</name>
<accession>A0A9D4ASB2</accession>
<organism evidence="1 2">
    <name type="scientific">Mauremys mutica</name>
    <name type="common">yellowpond turtle</name>
    <dbReference type="NCBI Taxonomy" id="74926"/>
    <lineage>
        <taxon>Eukaryota</taxon>
        <taxon>Metazoa</taxon>
        <taxon>Chordata</taxon>
        <taxon>Craniata</taxon>
        <taxon>Vertebrata</taxon>
        <taxon>Euteleostomi</taxon>
        <taxon>Archelosauria</taxon>
        <taxon>Testudinata</taxon>
        <taxon>Testudines</taxon>
        <taxon>Cryptodira</taxon>
        <taxon>Durocryptodira</taxon>
        <taxon>Testudinoidea</taxon>
        <taxon>Geoemydidae</taxon>
        <taxon>Geoemydinae</taxon>
        <taxon>Mauremys</taxon>
    </lineage>
</organism>
<comment type="caution">
    <text evidence="1">The sequence shown here is derived from an EMBL/GenBank/DDBJ whole genome shotgun (WGS) entry which is preliminary data.</text>
</comment>
<evidence type="ECO:0000313" key="1">
    <source>
        <dbReference type="EMBL" id="KAH1169063.1"/>
    </source>
</evidence>
<gene>
    <name evidence="1" type="ORF">KIL84_013653</name>
</gene>
<reference evidence="1" key="1">
    <citation type="submission" date="2021-09" db="EMBL/GenBank/DDBJ databases">
        <title>The genome of Mauremys mutica provides insights into the evolution of semi-aquatic lifestyle.</title>
        <authorList>
            <person name="Gong S."/>
            <person name="Gao Y."/>
        </authorList>
    </citation>
    <scope>NUCLEOTIDE SEQUENCE</scope>
    <source>
        <strain evidence="1">MM-2020</strain>
        <tissue evidence="1">Muscle</tissue>
    </source>
</reference>
<evidence type="ECO:0000313" key="2">
    <source>
        <dbReference type="Proteomes" id="UP000827986"/>
    </source>
</evidence>
<proteinExistence type="predicted"/>
<dbReference type="Proteomes" id="UP000827986">
    <property type="component" value="Unassembled WGS sequence"/>
</dbReference>
<dbReference type="EMBL" id="JAHDVG010000485">
    <property type="protein sequence ID" value="KAH1169063.1"/>
    <property type="molecule type" value="Genomic_DNA"/>
</dbReference>
<protein>
    <submittedName>
        <fullName evidence="1">Uncharacterized protein</fullName>
    </submittedName>
</protein>
<dbReference type="AlphaFoldDB" id="A0A9D4ASB2"/>
<keyword evidence="2" id="KW-1185">Reference proteome</keyword>
<sequence length="101" mass="11381">MNLACYFPGFKMFSYRRAENLGLEGVKLILSRGISQSKHFTDLESNVGARYYKLSFSYMLMSNEKLAMAESLFPGEDFKIRASNGQFEPLSSTSNAGWKGD</sequence>